<protein>
    <submittedName>
        <fullName evidence="2">Uncharacterized protein</fullName>
    </submittedName>
</protein>
<keyword evidence="3" id="KW-1185">Reference proteome</keyword>
<organism evidence="2 3">
    <name type="scientific">Brenthis ino</name>
    <name type="common">lesser marbled fritillary</name>
    <dbReference type="NCBI Taxonomy" id="405034"/>
    <lineage>
        <taxon>Eukaryota</taxon>
        <taxon>Metazoa</taxon>
        <taxon>Ecdysozoa</taxon>
        <taxon>Arthropoda</taxon>
        <taxon>Hexapoda</taxon>
        <taxon>Insecta</taxon>
        <taxon>Pterygota</taxon>
        <taxon>Neoptera</taxon>
        <taxon>Endopterygota</taxon>
        <taxon>Lepidoptera</taxon>
        <taxon>Glossata</taxon>
        <taxon>Ditrysia</taxon>
        <taxon>Papilionoidea</taxon>
        <taxon>Nymphalidae</taxon>
        <taxon>Heliconiinae</taxon>
        <taxon>Argynnini</taxon>
        <taxon>Brenthis</taxon>
    </lineage>
</organism>
<evidence type="ECO:0000313" key="2">
    <source>
        <dbReference type="EMBL" id="CAH0714544.1"/>
    </source>
</evidence>
<evidence type="ECO:0000256" key="1">
    <source>
        <dbReference type="SAM" id="MobiDB-lite"/>
    </source>
</evidence>
<dbReference type="EMBL" id="OV170221">
    <property type="protein sequence ID" value="CAH0714544.1"/>
    <property type="molecule type" value="Genomic_DNA"/>
</dbReference>
<feature type="non-terminal residue" evidence="2">
    <location>
        <position position="72"/>
    </location>
</feature>
<feature type="region of interest" description="Disordered" evidence="1">
    <location>
        <begin position="1"/>
        <end position="22"/>
    </location>
</feature>
<dbReference type="Proteomes" id="UP000838878">
    <property type="component" value="Chromosome 1"/>
</dbReference>
<name>A0A8J9U7B6_9NEOP</name>
<accession>A0A8J9U7B6</accession>
<sequence length="72" mass="8080">MTDGFTCFPRHGGETPPTSQHRAVTENFLTEILINRNGPNGASNPEHSDLRPHMLATRPPRQLNLHLYGQYA</sequence>
<evidence type="ECO:0000313" key="3">
    <source>
        <dbReference type="Proteomes" id="UP000838878"/>
    </source>
</evidence>
<proteinExistence type="predicted"/>
<gene>
    <name evidence="2" type="ORF">BINO364_LOCUS1582</name>
</gene>
<feature type="region of interest" description="Disordered" evidence="1">
    <location>
        <begin position="36"/>
        <end position="58"/>
    </location>
</feature>
<dbReference type="AlphaFoldDB" id="A0A8J9U7B6"/>
<reference evidence="2" key="1">
    <citation type="submission" date="2021-12" db="EMBL/GenBank/DDBJ databases">
        <authorList>
            <person name="Martin H S."/>
        </authorList>
    </citation>
    <scope>NUCLEOTIDE SEQUENCE</scope>
</reference>